<feature type="compositionally biased region" description="Polar residues" evidence="1">
    <location>
        <begin position="1"/>
        <end position="19"/>
    </location>
</feature>
<dbReference type="EMBL" id="CABFJX010000421">
    <property type="protein sequence ID" value="VTT83818.1"/>
    <property type="molecule type" value="Genomic_DNA"/>
</dbReference>
<name>A0A5Q3DI16_FUSFU</name>
<dbReference type="InterPro" id="IPR051678">
    <property type="entry name" value="AGP_Transferase"/>
</dbReference>
<evidence type="ECO:0000256" key="1">
    <source>
        <dbReference type="SAM" id="MobiDB-lite"/>
    </source>
</evidence>
<dbReference type="PANTHER" id="PTHR21310:SF39">
    <property type="entry name" value="AMINOGLYCOSIDE PHOSPHOTRANSFERASE DOMAIN-CONTAINING PROTEIN"/>
    <property type="match status" value="1"/>
</dbReference>
<dbReference type="InterPro" id="IPR011009">
    <property type="entry name" value="Kinase-like_dom_sf"/>
</dbReference>
<sequence>MGCSLSKNPGTESQNDNTPPNVPAPGDRLSFPQPYQDHLVMKGGQGVAKREAENMKFALETLGPPIPKVHHAFTAEIPEDPDIPETPLVEAHFIVMDYIKGSMIEKSWQSLNTTAKETVAQQVADVINKMQSTILNHMPVGPIERSQDAKFQGPWFTDYGAGPFNKLGVALVYI</sequence>
<accession>A0A5Q3DI16</accession>
<gene>
    <name evidence="2" type="ORF">C2S_12884</name>
</gene>
<reference evidence="2" key="1">
    <citation type="submission" date="2019-05" db="EMBL/GenBank/DDBJ databases">
        <authorList>
            <person name="Piombo E."/>
        </authorList>
    </citation>
    <scope>NUCLEOTIDE SEQUENCE</scope>
    <source>
        <strain evidence="2">C2S</strain>
    </source>
</reference>
<dbReference type="PANTHER" id="PTHR21310">
    <property type="entry name" value="AMINOGLYCOSIDE PHOSPHOTRANSFERASE-RELATED-RELATED"/>
    <property type="match status" value="1"/>
</dbReference>
<evidence type="ECO:0000313" key="2">
    <source>
        <dbReference type="EMBL" id="VTT83818.1"/>
    </source>
</evidence>
<dbReference type="AlphaFoldDB" id="A0A5Q3DI16"/>
<feature type="region of interest" description="Disordered" evidence="1">
    <location>
        <begin position="1"/>
        <end position="34"/>
    </location>
</feature>
<organism evidence="2 3">
    <name type="scientific">Fusarium fujikuroi</name>
    <name type="common">Bakanae and foot rot disease fungus</name>
    <name type="synonym">Gibberella fujikuroi</name>
    <dbReference type="NCBI Taxonomy" id="5127"/>
    <lineage>
        <taxon>Eukaryota</taxon>
        <taxon>Fungi</taxon>
        <taxon>Dikarya</taxon>
        <taxon>Ascomycota</taxon>
        <taxon>Pezizomycotina</taxon>
        <taxon>Sordariomycetes</taxon>
        <taxon>Hypocreomycetidae</taxon>
        <taxon>Hypocreales</taxon>
        <taxon>Nectriaceae</taxon>
        <taxon>Fusarium</taxon>
        <taxon>Fusarium fujikuroi species complex</taxon>
    </lineage>
</organism>
<dbReference type="Proteomes" id="UP000760494">
    <property type="component" value="Unassembled WGS sequence"/>
</dbReference>
<proteinExistence type="predicted"/>
<evidence type="ECO:0000313" key="3">
    <source>
        <dbReference type="Proteomes" id="UP000760494"/>
    </source>
</evidence>
<protein>
    <submittedName>
        <fullName evidence="2">Uncharacterized protein</fullName>
    </submittedName>
</protein>
<comment type="caution">
    <text evidence="2">The sequence shown here is derived from an EMBL/GenBank/DDBJ whole genome shotgun (WGS) entry which is preliminary data.</text>
</comment>
<dbReference type="SUPFAM" id="SSF56112">
    <property type="entry name" value="Protein kinase-like (PK-like)"/>
    <property type="match status" value="1"/>
</dbReference>